<organism evidence="1 2">
    <name type="scientific">Halomonas halophila</name>
    <dbReference type="NCBI Taxonomy" id="29573"/>
    <lineage>
        <taxon>Bacteria</taxon>
        <taxon>Pseudomonadati</taxon>
        <taxon>Pseudomonadota</taxon>
        <taxon>Gammaproteobacteria</taxon>
        <taxon>Oceanospirillales</taxon>
        <taxon>Halomonadaceae</taxon>
        <taxon>Halomonas</taxon>
    </lineage>
</organism>
<accession>A0ABQ0U8D6</accession>
<dbReference type="RefSeq" id="WP_035596484.1">
    <property type="nucleotide sequence ID" value="NZ_BJUS01000045.1"/>
</dbReference>
<gene>
    <name evidence="1" type="ORF">HHA04nite_29950</name>
</gene>
<dbReference type="InterPro" id="IPR027598">
    <property type="entry name" value="Amphi-Trp_dom"/>
</dbReference>
<evidence type="ECO:0000313" key="1">
    <source>
        <dbReference type="EMBL" id="GEK74451.1"/>
    </source>
</evidence>
<sequence>MKTEKSLFRHESLQSIKGAQEILKAITKGLAKGVLSFSDDEGEIRLAPKGLINLKITARKEDDYHRLDIRLSWQANDGKAKKSTLKVGHDE</sequence>
<comment type="caution">
    <text evidence="1">The sequence shown here is derived from an EMBL/GenBank/DDBJ whole genome shotgun (WGS) entry which is preliminary data.</text>
</comment>
<reference evidence="1 2" key="1">
    <citation type="submission" date="2019-07" db="EMBL/GenBank/DDBJ databases">
        <title>Whole genome shotgun sequence of Halomonas halophila NBRC 102604.</title>
        <authorList>
            <person name="Hosoyama A."/>
            <person name="Uohara A."/>
            <person name="Ohji S."/>
            <person name="Ichikawa N."/>
        </authorList>
    </citation>
    <scope>NUCLEOTIDE SEQUENCE [LARGE SCALE GENOMIC DNA]</scope>
    <source>
        <strain evidence="1 2">NBRC 102604</strain>
    </source>
</reference>
<dbReference type="NCBIfam" id="TIGR04354">
    <property type="entry name" value="amphi-Trp"/>
    <property type="match status" value="1"/>
</dbReference>
<dbReference type="EMBL" id="BJUS01000045">
    <property type="protein sequence ID" value="GEK74451.1"/>
    <property type="molecule type" value="Genomic_DNA"/>
</dbReference>
<evidence type="ECO:0008006" key="3">
    <source>
        <dbReference type="Google" id="ProtNLM"/>
    </source>
</evidence>
<name>A0ABQ0U8D6_9GAMM</name>
<proteinExistence type="predicted"/>
<dbReference type="Proteomes" id="UP000321121">
    <property type="component" value="Unassembled WGS sequence"/>
</dbReference>
<evidence type="ECO:0000313" key="2">
    <source>
        <dbReference type="Proteomes" id="UP000321121"/>
    </source>
</evidence>
<protein>
    <recommendedName>
        <fullName evidence="3">Amphi-Trp domain-containing protein</fullName>
    </recommendedName>
</protein>
<keyword evidence="2" id="KW-1185">Reference proteome</keyword>